<sequence length="289" mass="33214">MSNNVFFDDGVNCDAEDDNNKLTVTNRATIQPVALMRLNVFVPSSRPAKGVQTTIDATAELKNLEFSRREGYNNVKITGERLNMALDFKIWVGIIQSFSKYGLKSNTIQLPFHEFAAMCLFESKRFDKKLRQNIADSLTRIRGKTITFTKSGSEGIKDIVSTGLLKTGRFSFENDLVELEADERLWELYQVDYKVLLRHKPINALPRKEVAQALYTYIESLPSNPAPISRERIRKRLALLSPVKEQNRIIKQALEQLEKIGYLTYSTVIREKETYFIIHSRNSKLKPYP</sequence>
<reference evidence="1" key="1">
    <citation type="submission" date="2020-09" db="EMBL/GenBank/DDBJ databases">
        <authorList>
            <person name="Palma L."/>
            <person name="Caballero P."/>
            <person name="Berry C."/>
            <person name="Del Valle E."/>
        </authorList>
    </citation>
    <scope>NUCLEOTIDE SEQUENCE</scope>
    <source>
        <strain evidence="1">M</strain>
    </source>
</reference>
<dbReference type="AlphaFoldDB" id="A0AAW3YZY3"/>
<name>A0AAW3YZY3_9GAMM</name>
<dbReference type="RefSeq" id="WP_323869679.1">
    <property type="nucleotide sequence ID" value="NZ_JACXBF010000510.1"/>
</dbReference>
<dbReference type="Proteomes" id="UP001193920">
    <property type="component" value="Unassembled WGS sequence"/>
</dbReference>
<accession>A0AAW3YZY3</accession>
<protein>
    <submittedName>
        <fullName evidence="1">Protein RepA</fullName>
    </submittedName>
</protein>
<organism evidence="1">
    <name type="scientific">Xenorhabdus szentirmaii</name>
    <dbReference type="NCBI Taxonomy" id="290112"/>
    <lineage>
        <taxon>Bacteria</taxon>
        <taxon>Pseudomonadati</taxon>
        <taxon>Pseudomonadota</taxon>
        <taxon>Gammaproteobacteria</taxon>
        <taxon>Enterobacterales</taxon>
        <taxon>Morganellaceae</taxon>
        <taxon>Xenorhabdus</taxon>
    </lineage>
</organism>
<dbReference type="EMBL" id="JACXBF010000510">
    <property type="protein sequence ID" value="MBD2802519.1"/>
    <property type="molecule type" value="Genomic_DNA"/>
</dbReference>
<gene>
    <name evidence="1" type="ORF">ID854_19270</name>
</gene>
<evidence type="ECO:0000313" key="1">
    <source>
        <dbReference type="EMBL" id="MBD2802519.1"/>
    </source>
</evidence>
<comment type="caution">
    <text evidence="1">The sequence shown here is derived from an EMBL/GenBank/DDBJ whole genome shotgun (WGS) entry which is preliminary data.</text>
</comment>
<proteinExistence type="predicted"/>
<reference evidence="1" key="2">
    <citation type="journal article" date="2024" name="Toxins">
        <title>Genome Sequence Analysis of Native Xenorhabdus Strains Isolated from Entomopathogenic Nematodes in Argentina.</title>
        <authorList>
            <person name="Palma L."/>
            <person name="Frizzo L."/>
            <person name="Kaiser S."/>
            <person name="Berry C."/>
            <person name="Caballero P."/>
            <person name="Bode H.B."/>
            <person name="Del Valle E.E."/>
        </authorList>
    </citation>
    <scope>NUCLEOTIDE SEQUENCE</scope>
    <source>
        <strain evidence="1">M</strain>
    </source>
</reference>